<dbReference type="Proteomes" id="UP000703038">
    <property type="component" value="Unassembled WGS sequence"/>
</dbReference>
<feature type="transmembrane region" description="Helical" evidence="6">
    <location>
        <begin position="110"/>
        <end position="127"/>
    </location>
</feature>
<evidence type="ECO:0000313" key="8">
    <source>
        <dbReference type="Proteomes" id="UP000703038"/>
    </source>
</evidence>
<reference evidence="7 8" key="1">
    <citation type="submission" date="2021-01" db="EMBL/GenBank/DDBJ databases">
        <title>Genomics of switchgrass bacterial isolates.</title>
        <authorList>
            <person name="Shade A."/>
        </authorList>
    </citation>
    <scope>NUCLEOTIDE SEQUENCE [LARGE SCALE GENOMIC DNA]</scope>
    <source>
        <strain evidence="7 8">PvP111</strain>
    </source>
</reference>
<keyword evidence="4 6" id="KW-1133">Transmembrane helix</keyword>
<keyword evidence="8" id="KW-1185">Reference proteome</keyword>
<gene>
    <name evidence="7" type="ORF">JOE42_003167</name>
</gene>
<evidence type="ECO:0000256" key="2">
    <source>
        <dbReference type="ARBA" id="ARBA00022475"/>
    </source>
</evidence>
<name>A0ABS2KWY7_9NOCA</name>
<feature type="transmembrane region" description="Helical" evidence="6">
    <location>
        <begin position="242"/>
        <end position="265"/>
    </location>
</feature>
<feature type="transmembrane region" description="Helical" evidence="6">
    <location>
        <begin position="277"/>
        <end position="304"/>
    </location>
</feature>
<accession>A0ABS2KWY7</accession>
<feature type="transmembrane region" description="Helical" evidence="6">
    <location>
        <begin position="84"/>
        <end position="104"/>
    </location>
</feature>
<dbReference type="EMBL" id="JAFBBK010000001">
    <property type="protein sequence ID" value="MBM7416434.1"/>
    <property type="molecule type" value="Genomic_DNA"/>
</dbReference>
<evidence type="ECO:0000256" key="6">
    <source>
        <dbReference type="SAM" id="Phobius"/>
    </source>
</evidence>
<feature type="transmembrane region" description="Helical" evidence="6">
    <location>
        <begin position="316"/>
        <end position="340"/>
    </location>
</feature>
<protein>
    <submittedName>
        <fullName evidence="7">O-antigen/teichoic acid export membrane protein</fullName>
    </submittedName>
</protein>
<feature type="transmembrane region" description="Helical" evidence="6">
    <location>
        <begin position="210"/>
        <end position="230"/>
    </location>
</feature>
<evidence type="ECO:0000256" key="1">
    <source>
        <dbReference type="ARBA" id="ARBA00004651"/>
    </source>
</evidence>
<feature type="transmembrane region" description="Helical" evidence="6">
    <location>
        <begin position="371"/>
        <end position="391"/>
    </location>
</feature>
<comment type="subcellular location">
    <subcellularLocation>
        <location evidence="1">Cell membrane</location>
        <topology evidence="1">Multi-pass membrane protein</topology>
    </subcellularLocation>
</comment>
<feature type="transmembrane region" description="Helical" evidence="6">
    <location>
        <begin position="9"/>
        <end position="30"/>
    </location>
</feature>
<evidence type="ECO:0000256" key="4">
    <source>
        <dbReference type="ARBA" id="ARBA00022989"/>
    </source>
</evidence>
<feature type="transmembrane region" description="Helical" evidence="6">
    <location>
        <begin position="42"/>
        <end position="63"/>
    </location>
</feature>
<evidence type="ECO:0000313" key="7">
    <source>
        <dbReference type="EMBL" id="MBM7416434.1"/>
    </source>
</evidence>
<comment type="caution">
    <text evidence="7">The sequence shown here is derived from an EMBL/GenBank/DDBJ whole genome shotgun (WGS) entry which is preliminary data.</text>
</comment>
<dbReference type="RefSeq" id="WP_204869238.1">
    <property type="nucleotide sequence ID" value="NZ_JAFBBK010000001.1"/>
</dbReference>
<feature type="transmembrane region" description="Helical" evidence="6">
    <location>
        <begin position="347"/>
        <end position="365"/>
    </location>
</feature>
<evidence type="ECO:0000256" key="5">
    <source>
        <dbReference type="ARBA" id="ARBA00023136"/>
    </source>
</evidence>
<keyword evidence="3 6" id="KW-0812">Transmembrane</keyword>
<sequence>MIPARTSTVVAGVSIVTAGSMAANIASYLLHLPAGRVLGPQGYGVFASLLAAQLVLAVPALALQTVVARDRVRGRSVAASRRLGHLYAVVVAGLAVVATPVVAALLHTDVVTTTAAVVTAPFLVLLATEQGLLQGDSRFGALGGVLAASGLAKVVPAVTTLVLGGGVGPALVAGAVGTAVMALATRIVVDRAERTDERTRLAAAGTWRDVLAASQVQLVIVALSSVDLLLARRVLDPEAAGVYALGAVAAKAAFWLPQSVGVVLYPRMADPRQSASAVRTALLVLLGVGSVVVLGAAIVGPIVPLVMGADYAPVQYLLWLFAAQGALLAVVQCGLLAAVARGDTRSALAAWTVLVVEAVLVLTVVDSATELVVVAAACAAVASVVVSTSALGRVRVLGSVDDRIRGVGP</sequence>
<feature type="transmembrane region" description="Helical" evidence="6">
    <location>
        <begin position="139"/>
        <end position="164"/>
    </location>
</feature>
<feature type="transmembrane region" description="Helical" evidence="6">
    <location>
        <begin position="170"/>
        <end position="189"/>
    </location>
</feature>
<proteinExistence type="predicted"/>
<dbReference type="PANTHER" id="PTHR30250">
    <property type="entry name" value="PST FAMILY PREDICTED COLANIC ACID TRANSPORTER"/>
    <property type="match status" value="1"/>
</dbReference>
<dbReference type="InterPro" id="IPR050833">
    <property type="entry name" value="Poly_Biosynth_Transport"/>
</dbReference>
<keyword evidence="2" id="KW-1003">Cell membrane</keyword>
<evidence type="ECO:0000256" key="3">
    <source>
        <dbReference type="ARBA" id="ARBA00022692"/>
    </source>
</evidence>
<keyword evidence="5 6" id="KW-0472">Membrane</keyword>
<dbReference type="PANTHER" id="PTHR30250:SF11">
    <property type="entry name" value="O-ANTIGEN TRANSPORTER-RELATED"/>
    <property type="match status" value="1"/>
</dbReference>
<organism evidence="7 8">
    <name type="scientific">Rhodococcoides corynebacterioides</name>
    <dbReference type="NCBI Taxonomy" id="53972"/>
    <lineage>
        <taxon>Bacteria</taxon>
        <taxon>Bacillati</taxon>
        <taxon>Actinomycetota</taxon>
        <taxon>Actinomycetes</taxon>
        <taxon>Mycobacteriales</taxon>
        <taxon>Nocardiaceae</taxon>
        <taxon>Rhodococcoides</taxon>
    </lineage>
</organism>